<evidence type="ECO:0000256" key="10">
    <source>
        <dbReference type="ARBA" id="ARBA00022840"/>
    </source>
</evidence>
<dbReference type="InterPro" id="IPR052117">
    <property type="entry name" value="Cas10/Csm1_subtype-III-A"/>
</dbReference>
<dbReference type="PANTHER" id="PTHR36528:SF1">
    <property type="entry name" value="CRISPR SYSTEM SINGLE-STRAND-SPECIFIC DEOXYRIBONUCLEASE CAS10_CSM1 (SUBTYPE III-A)"/>
    <property type="match status" value="1"/>
</dbReference>
<dbReference type="GO" id="GO:0051607">
    <property type="term" value="P:defense response to virus"/>
    <property type="evidence" value="ECO:0007669"/>
    <property type="project" value="UniProtKB-KW"/>
</dbReference>
<dbReference type="GO" id="GO:0005524">
    <property type="term" value="F:ATP binding"/>
    <property type="evidence" value="ECO:0007669"/>
    <property type="project" value="UniProtKB-KW"/>
</dbReference>
<evidence type="ECO:0000256" key="12">
    <source>
        <dbReference type="ARBA" id="ARBA00032922"/>
    </source>
</evidence>
<keyword evidence="11" id="KW-0051">Antiviral defense</keyword>
<dbReference type="NCBIfam" id="TIGR02578">
    <property type="entry name" value="cas_TM1811_Csm1"/>
    <property type="match status" value="1"/>
</dbReference>
<dbReference type="GO" id="GO:0004527">
    <property type="term" value="F:exonuclease activity"/>
    <property type="evidence" value="ECO:0007669"/>
    <property type="project" value="UniProtKB-KW"/>
</dbReference>
<feature type="domain" description="GGDEF" evidence="13">
    <location>
        <begin position="543"/>
        <end position="682"/>
    </location>
</feature>
<evidence type="ECO:0000256" key="6">
    <source>
        <dbReference type="ARBA" id="ARBA00022741"/>
    </source>
</evidence>
<name>A0A7V4CI09_UNCW3</name>
<dbReference type="EMBL" id="DTBX01000096">
    <property type="protein sequence ID" value="HGQ55367.1"/>
    <property type="molecule type" value="Genomic_DNA"/>
</dbReference>
<comment type="caution">
    <text evidence="14">The sequence shown here is derived from an EMBL/GenBank/DDBJ whole genome shotgun (WGS) entry which is preliminary data.</text>
</comment>
<dbReference type="InterPro" id="IPR013408">
    <property type="entry name" value="Cas10/Csm1"/>
</dbReference>
<keyword evidence="6" id="KW-0547">Nucleotide-binding</keyword>
<keyword evidence="8" id="KW-0378">Hydrolase</keyword>
<dbReference type="InterPro" id="IPR041062">
    <property type="entry name" value="Csm1_B"/>
</dbReference>
<keyword evidence="7" id="KW-0255">Endonuclease</keyword>
<dbReference type="InterPro" id="IPR000160">
    <property type="entry name" value="GGDEF_dom"/>
</dbReference>
<dbReference type="GO" id="GO:0016740">
    <property type="term" value="F:transferase activity"/>
    <property type="evidence" value="ECO:0007669"/>
    <property type="project" value="UniProtKB-KW"/>
</dbReference>
<evidence type="ECO:0000259" key="13">
    <source>
        <dbReference type="PROSITE" id="PS50887"/>
    </source>
</evidence>
<dbReference type="Gene3D" id="1.10.3210.10">
    <property type="entry name" value="Hypothetical protein af1432"/>
    <property type="match status" value="1"/>
</dbReference>
<comment type="similarity">
    <text evidence="2">Belongs to the CRISPR-associated Cas10/Csm1 family.</text>
</comment>
<comment type="cofactor">
    <cofactor evidence="1">
        <name>a divalent metal cation</name>
        <dbReference type="ChEBI" id="CHEBI:60240"/>
    </cofactor>
</comment>
<dbReference type="Gene3D" id="3.30.70.270">
    <property type="match status" value="1"/>
</dbReference>
<organism evidence="14">
    <name type="scientific">candidate division WOR-3 bacterium</name>
    <dbReference type="NCBI Taxonomy" id="2052148"/>
    <lineage>
        <taxon>Bacteria</taxon>
        <taxon>Bacteria division WOR-3</taxon>
    </lineage>
</organism>
<dbReference type="Pfam" id="PF22335">
    <property type="entry name" value="Cas10-Cmr2_palm2"/>
    <property type="match status" value="1"/>
</dbReference>
<dbReference type="Pfam" id="PF01966">
    <property type="entry name" value="HD"/>
    <property type="match status" value="1"/>
</dbReference>
<evidence type="ECO:0000256" key="3">
    <source>
        <dbReference type="ARBA" id="ARBA00014333"/>
    </source>
</evidence>
<evidence type="ECO:0000256" key="9">
    <source>
        <dbReference type="ARBA" id="ARBA00022839"/>
    </source>
</evidence>
<keyword evidence="5" id="KW-0540">Nuclease</keyword>
<protein>
    <recommendedName>
        <fullName evidence="3">CRISPR system single-strand-specific deoxyribonuclease Cas10/Csm1 (subtype III-A)</fullName>
    </recommendedName>
    <alternativeName>
        <fullName evidence="12">Cyclic oligoadenylate synthase</fullName>
    </alternativeName>
</protein>
<dbReference type="PROSITE" id="PS50887">
    <property type="entry name" value="GGDEF"/>
    <property type="match status" value="1"/>
</dbReference>
<proteinExistence type="inferred from homology"/>
<dbReference type="CDD" id="cd09680">
    <property type="entry name" value="Cas10_III"/>
    <property type="match status" value="1"/>
</dbReference>
<sequence length="794" mass="91829">MNNKDFHILILSALLHDIGKFWQRTGEPLSAEDKKIMPNCCPLYDNKYTHRHVLYSGRFIREVFKIDRAENIVLYHHLYPLPSTVPKEYQYFVKIIQLADWLSSGERRNKPEEEGEGPKREPLINIFSMLSIDGKGTVEKYTPLSSLTIDLENIFPKKEKSEAIREDSYSQLWQEFRKEAEILSNRELSNLLLTQLLYLLQKFTLTVPTATYRDKPDISLYHHLKSTAAIASCLWKIGIREKEIDEVLEGICNLNEEKLNNAPCLFLCGDFSGIKDYIYYVTSEGALKGLKGRSFYLQLLTESIVKRILKEFDLLECNIIFAAGGNFSLLLPNSNDVKKKIEDIKSLFDENLLIAHRGKLALNLSYKEVRYKDFLGTNFGKLWEEVKKDLSIEKRRKFSSLFSKPNKIFEILGPFEEGGEKPVCQICGEEMDRGETRCPLCESFEELAYDLPRARVMVIKDTKSKSLPKKVEKWEELLEAVGIKFLFLRETAEKENAYILNSANFLSEGNSYAGFRFLAKNAPMIGDNVKTLEEIANGSQGIKRWGVLRADVDNLGEIFSKGLGEEDRTISRVSMLSEMLSLFFNAQVEKISKEDKFKDNIYVIYSGGDDLFVIGSWSILPDFAKRLYEDFRKFTAENLTLSASIYIAPSKKFPVYQAADNAKEDLELAKQGEKNKLTFFSKPIPWNSFDRIAKIKEEIVALLDEKGPNLPRSLLQILYYGWLEKEKVEKKEISMVRIWRFLYAIKRLKERYENYANEIDELEKLVMVGKELEPYLDISVRWAELLTRKEKQIS</sequence>
<evidence type="ECO:0000256" key="7">
    <source>
        <dbReference type="ARBA" id="ARBA00022759"/>
    </source>
</evidence>
<dbReference type="InterPro" id="IPR006674">
    <property type="entry name" value="HD_domain"/>
</dbReference>
<evidence type="ECO:0000256" key="11">
    <source>
        <dbReference type="ARBA" id="ARBA00023118"/>
    </source>
</evidence>
<evidence type="ECO:0000313" key="14">
    <source>
        <dbReference type="EMBL" id="HGQ55367.1"/>
    </source>
</evidence>
<dbReference type="InterPro" id="IPR054767">
    <property type="entry name" value="Cas10-Cmr2_palm2"/>
</dbReference>
<evidence type="ECO:0000256" key="4">
    <source>
        <dbReference type="ARBA" id="ARBA00022679"/>
    </source>
</evidence>
<keyword evidence="4" id="KW-0808">Transferase</keyword>
<dbReference type="InterPro" id="IPR043128">
    <property type="entry name" value="Rev_trsase/Diguanyl_cyclase"/>
</dbReference>
<dbReference type="PANTHER" id="PTHR36528">
    <property type="entry name" value="CRISPR SYSTEM SINGLE-STRAND-SPECIFIC DEOXYRIBONUCLEASE CAS10/CSM1 (SUBTYPE III-A)"/>
    <property type="match status" value="1"/>
</dbReference>
<evidence type="ECO:0000256" key="2">
    <source>
        <dbReference type="ARBA" id="ARBA00005700"/>
    </source>
</evidence>
<evidence type="ECO:0000256" key="1">
    <source>
        <dbReference type="ARBA" id="ARBA00001968"/>
    </source>
</evidence>
<evidence type="ECO:0000256" key="8">
    <source>
        <dbReference type="ARBA" id="ARBA00022801"/>
    </source>
</evidence>
<dbReference type="GO" id="GO:0004519">
    <property type="term" value="F:endonuclease activity"/>
    <property type="evidence" value="ECO:0007669"/>
    <property type="project" value="UniProtKB-KW"/>
</dbReference>
<reference evidence="14" key="1">
    <citation type="journal article" date="2020" name="mSystems">
        <title>Genome- and Community-Level Interaction Insights into Carbon Utilization and Element Cycling Functions of Hydrothermarchaeota in Hydrothermal Sediment.</title>
        <authorList>
            <person name="Zhou Z."/>
            <person name="Liu Y."/>
            <person name="Xu W."/>
            <person name="Pan J."/>
            <person name="Luo Z.H."/>
            <person name="Li M."/>
        </authorList>
    </citation>
    <scope>NUCLEOTIDE SEQUENCE [LARGE SCALE GENOMIC DNA]</scope>
    <source>
        <strain evidence="14">SpSt-655</strain>
    </source>
</reference>
<dbReference type="AlphaFoldDB" id="A0A7V4CI09"/>
<dbReference type="SUPFAM" id="SSF109604">
    <property type="entry name" value="HD-domain/PDEase-like"/>
    <property type="match status" value="1"/>
</dbReference>
<keyword evidence="10" id="KW-0067">ATP-binding</keyword>
<accession>A0A7V4CI09</accession>
<keyword evidence="9" id="KW-0269">Exonuclease</keyword>
<gene>
    <name evidence="14" type="primary">cas10</name>
    <name evidence="14" type="ORF">ENU28_02750</name>
</gene>
<dbReference type="Pfam" id="PF18211">
    <property type="entry name" value="Csm1_B"/>
    <property type="match status" value="1"/>
</dbReference>
<evidence type="ECO:0000256" key="5">
    <source>
        <dbReference type="ARBA" id="ARBA00022722"/>
    </source>
</evidence>